<protein>
    <submittedName>
        <fullName evidence="1">Alpha-methylacyl-CoA racemase</fullName>
    </submittedName>
</protein>
<dbReference type="InterPro" id="IPR023606">
    <property type="entry name" value="CoA-Trfase_III_dom_1_sf"/>
</dbReference>
<dbReference type="InterPro" id="IPR050509">
    <property type="entry name" value="CoA-transferase_III"/>
</dbReference>
<dbReference type="PANTHER" id="PTHR48228">
    <property type="entry name" value="SUCCINYL-COA--D-CITRAMALATE COA-TRANSFERASE"/>
    <property type="match status" value="1"/>
</dbReference>
<dbReference type="SUPFAM" id="SSF89796">
    <property type="entry name" value="CoA-transferase family III (CaiB/BaiF)"/>
    <property type="match status" value="1"/>
</dbReference>
<keyword evidence="2" id="KW-1185">Reference proteome</keyword>
<dbReference type="EMBL" id="FNSV01000005">
    <property type="protein sequence ID" value="SED05247.1"/>
    <property type="molecule type" value="Genomic_DNA"/>
</dbReference>
<dbReference type="Pfam" id="PF02515">
    <property type="entry name" value="CoA_transf_3"/>
    <property type="match status" value="1"/>
</dbReference>
<dbReference type="InterPro" id="IPR044855">
    <property type="entry name" value="CoA-Trfase_III_dom3_sf"/>
</dbReference>
<dbReference type="Gene3D" id="3.30.1540.10">
    <property type="entry name" value="formyl-coa transferase, domain 3"/>
    <property type="match status" value="1"/>
</dbReference>
<accession>A0A1H4XI18</accession>
<dbReference type="PANTHER" id="PTHR48228:SF5">
    <property type="entry name" value="ALPHA-METHYLACYL-COA RACEMASE"/>
    <property type="match status" value="1"/>
</dbReference>
<dbReference type="InterPro" id="IPR003673">
    <property type="entry name" value="CoA-Trfase_fam_III"/>
</dbReference>
<sequence length="396" mass="42032">MVRDDSKRSFTGPLSGLKVIEIGSIGPGPFCAMLLADLGADVIRVDRATGSGLVGPNADFRTELLHRGRRSLAVDLKHPDGAAVVLSLVADADILIEGFRPGVAERLGIGPDDCAARNPGLIYGRMTGFGQDGPLAQHVGHDINYVALSGALSLIGRHGQPPTPPLSLIGDFGGGGMLLAMGVLSALFERQRSGLGQVVDASMVEGSALLATPFFGFTQTGTWNPERGTNIVDSGAPYYDAYETADGKWLAVGAMEPHFYADLVALLELPDDLPDQNDRSQWPQMKKVFADAVRGRTLTEWLEAGEGLTPCISPVLEVDEAPSHPHHVARKAFVDVDGLVQPAPAPRFSRTAAAVDRRPPMPGEHTTEILTDWGIDPGRAAEWLRSGAVREAAAET</sequence>
<proteinExistence type="predicted"/>
<dbReference type="OrthoDB" id="9797653at2"/>
<dbReference type="Gene3D" id="3.40.50.10540">
    <property type="entry name" value="Crotonobetainyl-coa:carnitine coa-transferase, domain 1"/>
    <property type="match status" value="1"/>
</dbReference>
<dbReference type="AlphaFoldDB" id="A0A1H4XI18"/>
<reference evidence="2" key="1">
    <citation type="submission" date="2016-10" db="EMBL/GenBank/DDBJ databases">
        <authorList>
            <person name="Varghese N."/>
            <person name="Submissions S."/>
        </authorList>
    </citation>
    <scope>NUCLEOTIDE SEQUENCE [LARGE SCALE GENOMIC DNA]</scope>
    <source>
        <strain evidence="2">DSM 44498</strain>
    </source>
</reference>
<dbReference type="RefSeq" id="WP_072937107.1">
    <property type="nucleotide sequence ID" value="NZ_FNSV01000005.1"/>
</dbReference>
<dbReference type="Proteomes" id="UP000183561">
    <property type="component" value="Unassembled WGS sequence"/>
</dbReference>
<name>A0A1H4XI18_9NOCA</name>
<organism evidence="1 2">
    <name type="scientific">Rhodococcus koreensis</name>
    <dbReference type="NCBI Taxonomy" id="99653"/>
    <lineage>
        <taxon>Bacteria</taxon>
        <taxon>Bacillati</taxon>
        <taxon>Actinomycetota</taxon>
        <taxon>Actinomycetes</taxon>
        <taxon>Mycobacteriales</taxon>
        <taxon>Nocardiaceae</taxon>
        <taxon>Rhodococcus</taxon>
    </lineage>
</organism>
<evidence type="ECO:0000313" key="2">
    <source>
        <dbReference type="Proteomes" id="UP000183561"/>
    </source>
</evidence>
<dbReference type="GO" id="GO:0003824">
    <property type="term" value="F:catalytic activity"/>
    <property type="evidence" value="ECO:0007669"/>
    <property type="project" value="InterPro"/>
</dbReference>
<gene>
    <name evidence="1" type="ORF">SAMN04490239_6595</name>
</gene>
<evidence type="ECO:0000313" key="1">
    <source>
        <dbReference type="EMBL" id="SED05247.1"/>
    </source>
</evidence>